<dbReference type="AlphaFoldDB" id="A0A915KN80"/>
<evidence type="ECO:0000313" key="2">
    <source>
        <dbReference type="Proteomes" id="UP000887565"/>
    </source>
</evidence>
<dbReference type="SUPFAM" id="SSF52047">
    <property type="entry name" value="RNI-like"/>
    <property type="match status" value="1"/>
</dbReference>
<dbReference type="PROSITE" id="PS50181">
    <property type="entry name" value="FBOX"/>
    <property type="match status" value="1"/>
</dbReference>
<dbReference type="Pfam" id="PF00646">
    <property type="entry name" value="F-box"/>
    <property type="match status" value="1"/>
</dbReference>
<feature type="domain" description="F-box" evidence="1">
    <location>
        <begin position="63"/>
        <end position="112"/>
    </location>
</feature>
<proteinExistence type="predicted"/>
<evidence type="ECO:0000259" key="1">
    <source>
        <dbReference type="PROSITE" id="PS50181"/>
    </source>
</evidence>
<dbReference type="Proteomes" id="UP000887565">
    <property type="component" value="Unplaced"/>
</dbReference>
<accession>A0A915KN80</accession>
<evidence type="ECO:0000313" key="3">
    <source>
        <dbReference type="WBParaSite" id="nRc.2.0.1.t39499-RA"/>
    </source>
</evidence>
<dbReference type="WBParaSite" id="nRc.2.0.1.t39499-RA">
    <property type="protein sequence ID" value="nRc.2.0.1.t39499-RA"/>
    <property type="gene ID" value="nRc.2.0.1.g39499"/>
</dbReference>
<protein>
    <submittedName>
        <fullName evidence="3">F-box domain-containing protein</fullName>
    </submittedName>
</protein>
<dbReference type="InterPro" id="IPR032675">
    <property type="entry name" value="LRR_dom_sf"/>
</dbReference>
<dbReference type="Gene3D" id="3.80.10.10">
    <property type="entry name" value="Ribonuclease Inhibitor"/>
    <property type="match status" value="1"/>
</dbReference>
<reference evidence="3" key="1">
    <citation type="submission" date="2022-11" db="UniProtKB">
        <authorList>
            <consortium name="WormBaseParasite"/>
        </authorList>
    </citation>
    <scope>IDENTIFICATION</scope>
</reference>
<organism evidence="2 3">
    <name type="scientific">Romanomermis culicivorax</name>
    <name type="common">Nematode worm</name>
    <dbReference type="NCBI Taxonomy" id="13658"/>
    <lineage>
        <taxon>Eukaryota</taxon>
        <taxon>Metazoa</taxon>
        <taxon>Ecdysozoa</taxon>
        <taxon>Nematoda</taxon>
        <taxon>Enoplea</taxon>
        <taxon>Dorylaimia</taxon>
        <taxon>Mermithida</taxon>
        <taxon>Mermithoidea</taxon>
        <taxon>Mermithidae</taxon>
        <taxon>Romanomermis</taxon>
    </lineage>
</organism>
<name>A0A915KN80_ROMCU</name>
<sequence>AKINETSFLLHKTFFSAQRYFAVFCTCREKPVTEKCWMEIEFRTMKRRRSRSTKHPDFEKSNDENAVDIPDTVISLILLYVNFRDLCNLELVSKKFRLNCLKHYRNLKYVDFGGNRPLLVISRSALNALIDKMTVYAPKLRKMLHLSSIADRFTRQNFSKFSKFSRLNQMDFFRVDVDCAGFNKFLGNATNLRHLSVICVSMKNRNEENFSINVNLPNLEVLELACLQFCNYFLRSLCSTKLRVFRVTQQNNETCSVDLLEQTLGRNVNLEHLNFKDIQYFDYLEYIDGLPNLKRLFIDSQDTPRFGTSWAVPRNRLENSNFDEFKMNFENSFSARSVFLPANSCCLTVLKYSKNLKRLGFHVFHTGMDAIWSQLAVKNSLETIFISQHCPIAYPIFGILQQLPNLRELVLSDVVLLEHDIKCLSNFNCLTRIEFKNVTARCNYFHVKYKSTMLFSTKVL</sequence>
<dbReference type="SMART" id="SM00256">
    <property type="entry name" value="FBOX"/>
    <property type="match status" value="1"/>
</dbReference>
<keyword evidence="2" id="KW-1185">Reference proteome</keyword>
<dbReference type="InterPro" id="IPR001810">
    <property type="entry name" value="F-box_dom"/>
</dbReference>
<dbReference type="CDD" id="cd09917">
    <property type="entry name" value="F-box_SF"/>
    <property type="match status" value="1"/>
</dbReference>